<protein>
    <recommendedName>
        <fullName evidence="3">D-arabinono-1,4-lactone oxidase</fullName>
        <ecNumber evidence="3">1.1.3.37</ecNumber>
    </recommendedName>
    <alternativeName>
        <fullName evidence="5">L-galactono-gamma-lactone oxidase</fullName>
    </alternativeName>
</protein>
<dbReference type="GO" id="GO:0016020">
    <property type="term" value="C:membrane"/>
    <property type="evidence" value="ECO:0007669"/>
    <property type="project" value="InterPro"/>
</dbReference>
<dbReference type="InterPro" id="IPR010031">
    <property type="entry name" value="FAD_lactone_oxidase-like"/>
</dbReference>
<dbReference type="Pfam" id="PF04030">
    <property type="entry name" value="ALO"/>
    <property type="match status" value="1"/>
</dbReference>
<dbReference type="OrthoDB" id="610608at2759"/>
<dbReference type="PROSITE" id="PS00862">
    <property type="entry name" value="OX2_COVAL_FAD"/>
    <property type="match status" value="1"/>
</dbReference>
<evidence type="ECO:0000313" key="7">
    <source>
        <dbReference type="EMBL" id="KAF4628706.1"/>
    </source>
</evidence>
<dbReference type="PANTHER" id="PTHR43762:SF1">
    <property type="entry name" value="D-ARABINONO-1,4-LACTONE OXIDASE"/>
    <property type="match status" value="1"/>
</dbReference>
<comment type="caution">
    <text evidence="7">The sequence shown here is derived from an EMBL/GenBank/DDBJ whole genome shotgun (WGS) entry which is preliminary data.</text>
</comment>
<dbReference type="InterPro" id="IPR016169">
    <property type="entry name" value="FAD-bd_PCMH_sub2"/>
</dbReference>
<feature type="domain" description="FAD-binding PCMH-type" evidence="6">
    <location>
        <begin position="301"/>
        <end position="471"/>
    </location>
</feature>
<dbReference type="GO" id="GO:0071949">
    <property type="term" value="F:FAD binding"/>
    <property type="evidence" value="ECO:0007669"/>
    <property type="project" value="InterPro"/>
</dbReference>
<sequence>MLDLLWGVYSTECMDKRDRVFALYGLMKNANTGGSKPPTSDSSVIFEKIADYTIPWNKVYEIFAVYFFEAGFAEKMFSHLYYCGTLSQKNKSWPSWVPDWSNPHRRSPLTDPTSLMVFGVRFDSVDSGISPGPEAIFDLAPSTSSKAPPSGRQLETQQKALIKTLCFCLIELWDATKSSQKSTLPRGYSIPQFSLEKDRKRWFEELEQIAKVISSRIFGSQMILPHCYSQSDSGTMGTSNEQFEAAEDKQIFPQRLDDFLEDVARIQMDNLYVFRLSELIDPSIPFNATQNHTHSTWARTFHSTPELYIQPSSLPEVEKALRLAHRCRRRITTTGCGHSPSNITSTSSWLMNLDNFNKILEVNKETCVVRMQAGIRLYQIGAELDKVGLAMPNLGSINQQSIAGAISTGTHGSTLKHGILSASILKLKITLASGKTEECGPGKNEELFRAALLSLGALGVITEITFQAVPAFTLAWQQVVDHDVVMFNAWEKDLWTQTEFVRVWWFPYTRRAVVWTAEKTTEPERAPPKQNYDAWFGYHVYHNLLYLGHHFPRILPHVEWFVFGMQYGFKAGTKTSAVQKSREALLMNCLYSQFVNEWALPLRKGPEALRRLSSWLNQLPPNDPDYVPHGIPFSAKGLYVHAPVEVRVTDTSKSTSPRPYLDPTCTDEPTLYLNATLWKATLGEEFRNYRKGDRGNVSREAGGVEEDQE</sequence>
<evidence type="ECO:0000259" key="6">
    <source>
        <dbReference type="PROSITE" id="PS51387"/>
    </source>
</evidence>
<dbReference type="InterPro" id="IPR016167">
    <property type="entry name" value="FAD-bd_PCMH_sub1"/>
</dbReference>
<organism evidence="7 8">
    <name type="scientific">Cudoniella acicularis</name>
    <dbReference type="NCBI Taxonomy" id="354080"/>
    <lineage>
        <taxon>Eukaryota</taxon>
        <taxon>Fungi</taxon>
        <taxon>Dikarya</taxon>
        <taxon>Ascomycota</taxon>
        <taxon>Pezizomycotina</taxon>
        <taxon>Leotiomycetes</taxon>
        <taxon>Helotiales</taxon>
        <taxon>Tricladiaceae</taxon>
        <taxon>Cudoniella</taxon>
    </lineage>
</organism>
<keyword evidence="8" id="KW-1185">Reference proteome</keyword>
<evidence type="ECO:0000256" key="5">
    <source>
        <dbReference type="ARBA" id="ARBA00033418"/>
    </source>
</evidence>
<dbReference type="AlphaFoldDB" id="A0A8H4W015"/>
<dbReference type="EC" id="1.1.3.37" evidence="3"/>
<dbReference type="UniPathway" id="UPA00771">
    <property type="reaction ID" value="UER00766"/>
</dbReference>
<evidence type="ECO:0000256" key="4">
    <source>
        <dbReference type="ARBA" id="ARBA00023002"/>
    </source>
</evidence>
<dbReference type="InterPro" id="IPR007173">
    <property type="entry name" value="ALO_C"/>
</dbReference>
<dbReference type="GO" id="GO:0005739">
    <property type="term" value="C:mitochondrion"/>
    <property type="evidence" value="ECO:0007669"/>
    <property type="project" value="TreeGrafter"/>
</dbReference>
<evidence type="ECO:0000256" key="2">
    <source>
        <dbReference type="ARBA" id="ARBA00005466"/>
    </source>
</evidence>
<evidence type="ECO:0000313" key="8">
    <source>
        <dbReference type="Proteomes" id="UP000566819"/>
    </source>
</evidence>
<dbReference type="Pfam" id="PF01565">
    <property type="entry name" value="FAD_binding_4"/>
    <property type="match status" value="1"/>
</dbReference>
<dbReference type="InterPro" id="IPR006093">
    <property type="entry name" value="Oxy_OxRdtase_FAD_BS"/>
</dbReference>
<reference evidence="7 8" key="1">
    <citation type="submission" date="2020-03" db="EMBL/GenBank/DDBJ databases">
        <title>Draft Genome Sequence of Cudoniella acicularis.</title>
        <authorList>
            <person name="Buettner E."/>
            <person name="Kellner H."/>
        </authorList>
    </citation>
    <scope>NUCLEOTIDE SEQUENCE [LARGE SCALE GENOMIC DNA]</scope>
    <source>
        <strain evidence="7 8">DSM 108380</strain>
    </source>
</reference>
<dbReference type="PANTHER" id="PTHR43762">
    <property type="entry name" value="L-GULONOLACTONE OXIDASE"/>
    <property type="match status" value="1"/>
</dbReference>
<dbReference type="SUPFAM" id="SSF56176">
    <property type="entry name" value="FAD-binding/transporter-associated domain-like"/>
    <property type="match status" value="1"/>
</dbReference>
<dbReference type="Gene3D" id="3.30.43.10">
    <property type="entry name" value="Uridine Diphospho-n-acetylenolpyruvylglucosamine Reductase, domain 2"/>
    <property type="match status" value="1"/>
</dbReference>
<proteinExistence type="inferred from homology"/>
<evidence type="ECO:0000256" key="3">
    <source>
        <dbReference type="ARBA" id="ARBA00013136"/>
    </source>
</evidence>
<accession>A0A8H4W015</accession>
<dbReference type="GO" id="GO:0003885">
    <property type="term" value="F:D-arabinono-1,4-lactone oxidase activity"/>
    <property type="evidence" value="ECO:0007669"/>
    <property type="project" value="UniProtKB-EC"/>
</dbReference>
<comment type="pathway">
    <text evidence="1">Cofactor biosynthesis; D-erythroascorbate biosynthesis; dehydro-D-arabinono-1,4-lactone from D-arabinose: step 2/2.</text>
</comment>
<dbReference type="PROSITE" id="PS51387">
    <property type="entry name" value="FAD_PCMH"/>
    <property type="match status" value="1"/>
</dbReference>
<keyword evidence="4" id="KW-0560">Oxidoreductase</keyword>
<gene>
    <name evidence="7" type="ORF">G7Y89_g9440</name>
</gene>
<dbReference type="InterPro" id="IPR016166">
    <property type="entry name" value="FAD-bd_PCMH"/>
</dbReference>
<dbReference type="Proteomes" id="UP000566819">
    <property type="component" value="Unassembled WGS sequence"/>
</dbReference>
<dbReference type="InterPro" id="IPR036318">
    <property type="entry name" value="FAD-bd_PCMH-like_sf"/>
</dbReference>
<evidence type="ECO:0000256" key="1">
    <source>
        <dbReference type="ARBA" id="ARBA00005083"/>
    </source>
</evidence>
<dbReference type="InterPro" id="IPR006094">
    <property type="entry name" value="Oxid_FAD_bind_N"/>
</dbReference>
<name>A0A8H4W015_9HELO</name>
<dbReference type="EMBL" id="JAAMPI010000773">
    <property type="protein sequence ID" value="KAF4628706.1"/>
    <property type="molecule type" value="Genomic_DNA"/>
</dbReference>
<comment type="similarity">
    <text evidence="2">Belongs to the oxygen-dependent FAD-linked oxidoreductase family.</text>
</comment>
<dbReference type="Gene3D" id="3.30.465.10">
    <property type="match status" value="1"/>
</dbReference>